<evidence type="ECO:0000256" key="2">
    <source>
        <dbReference type="PROSITE-ProRule" id="PRU00708"/>
    </source>
</evidence>
<dbReference type="AlphaFoldDB" id="A0A7J8YID0"/>
<evidence type="ECO:0000313" key="4">
    <source>
        <dbReference type="Proteomes" id="UP000593577"/>
    </source>
</evidence>
<keyword evidence="4" id="KW-1185">Reference proteome</keyword>
<dbReference type="Proteomes" id="UP000593577">
    <property type="component" value="Unassembled WGS sequence"/>
</dbReference>
<evidence type="ECO:0000256" key="1">
    <source>
        <dbReference type="ARBA" id="ARBA00022737"/>
    </source>
</evidence>
<feature type="repeat" description="PPR" evidence="2">
    <location>
        <begin position="19"/>
        <end position="53"/>
    </location>
</feature>
<reference evidence="3 4" key="1">
    <citation type="journal article" date="2019" name="Genome Biol. Evol.">
        <title>Insights into the evolution of the New World diploid cottons (Gossypium, subgenus Houzingenia) based on genome sequencing.</title>
        <authorList>
            <person name="Grover C.E."/>
            <person name="Arick M.A. 2nd"/>
            <person name="Thrash A."/>
            <person name="Conover J.L."/>
            <person name="Sanders W.S."/>
            <person name="Peterson D.G."/>
            <person name="Frelichowski J.E."/>
            <person name="Scheffler J.A."/>
            <person name="Scheffler B.E."/>
            <person name="Wendel J.F."/>
        </authorList>
    </citation>
    <scope>NUCLEOTIDE SEQUENCE [LARGE SCALE GENOMIC DNA]</scope>
    <source>
        <strain evidence="3">185</strain>
        <tissue evidence="3">Leaf</tissue>
    </source>
</reference>
<dbReference type="PANTHER" id="PTHR45613">
    <property type="entry name" value="PENTATRICOPEPTIDE REPEAT-CONTAINING PROTEIN"/>
    <property type="match status" value="1"/>
</dbReference>
<accession>A0A7J8YID0</accession>
<comment type="caution">
    <text evidence="3">The sequence shown here is derived from an EMBL/GenBank/DDBJ whole genome shotgun (WGS) entry which is preliminary data.</text>
</comment>
<dbReference type="NCBIfam" id="TIGR00756">
    <property type="entry name" value="PPR"/>
    <property type="match status" value="2"/>
</dbReference>
<dbReference type="Pfam" id="PF01535">
    <property type="entry name" value="PPR"/>
    <property type="match status" value="1"/>
</dbReference>
<name>A0A7J8YID0_GOSAI</name>
<dbReference type="EMBL" id="JABFAA010000013">
    <property type="protein sequence ID" value="MBA0698764.1"/>
    <property type="molecule type" value="Genomic_DNA"/>
</dbReference>
<sequence>MDKAKSVFQLMIEKGCAPDIHSCNIMINGYCKAKRLDEAMELFDELAQNGQIPDTVTYNTLMQGIETFSSNTEE</sequence>
<dbReference type="Gene3D" id="1.25.40.10">
    <property type="entry name" value="Tetratricopeptide repeat domain"/>
    <property type="match status" value="1"/>
</dbReference>
<keyword evidence="1" id="KW-0677">Repeat</keyword>
<evidence type="ECO:0000313" key="3">
    <source>
        <dbReference type="EMBL" id="MBA0698764.1"/>
    </source>
</evidence>
<dbReference type="PANTHER" id="PTHR45613:SF207">
    <property type="entry name" value="OS08G0300700 PROTEIN"/>
    <property type="match status" value="1"/>
</dbReference>
<gene>
    <name evidence="3" type="ORF">Goari_000458</name>
</gene>
<dbReference type="InterPro" id="IPR011990">
    <property type="entry name" value="TPR-like_helical_dom_sf"/>
</dbReference>
<organism evidence="3 4">
    <name type="scientific">Gossypium aridum</name>
    <name type="common">American cotton</name>
    <name type="synonym">Erioxylum aridum</name>
    <dbReference type="NCBI Taxonomy" id="34290"/>
    <lineage>
        <taxon>Eukaryota</taxon>
        <taxon>Viridiplantae</taxon>
        <taxon>Streptophyta</taxon>
        <taxon>Embryophyta</taxon>
        <taxon>Tracheophyta</taxon>
        <taxon>Spermatophyta</taxon>
        <taxon>Magnoliopsida</taxon>
        <taxon>eudicotyledons</taxon>
        <taxon>Gunneridae</taxon>
        <taxon>Pentapetalae</taxon>
        <taxon>rosids</taxon>
        <taxon>malvids</taxon>
        <taxon>Malvales</taxon>
        <taxon>Malvaceae</taxon>
        <taxon>Malvoideae</taxon>
        <taxon>Gossypium</taxon>
    </lineage>
</organism>
<dbReference type="Pfam" id="PF13041">
    <property type="entry name" value="PPR_2"/>
    <property type="match status" value="1"/>
</dbReference>
<dbReference type="InterPro" id="IPR002885">
    <property type="entry name" value="PPR_rpt"/>
</dbReference>
<dbReference type="PROSITE" id="PS51375">
    <property type="entry name" value="PPR"/>
    <property type="match status" value="1"/>
</dbReference>
<evidence type="ECO:0008006" key="5">
    <source>
        <dbReference type="Google" id="ProtNLM"/>
    </source>
</evidence>
<protein>
    <recommendedName>
        <fullName evidence="5">Pentatricopeptide repeat-containing protein</fullName>
    </recommendedName>
</protein>
<proteinExistence type="predicted"/>